<dbReference type="EMBL" id="JALIEB010000004">
    <property type="protein sequence ID" value="MCV3271275.1"/>
    <property type="molecule type" value="Genomic_DNA"/>
</dbReference>
<accession>A0ABT3BCH1</accession>
<comment type="caution">
    <text evidence="1">The sequence shown here is derived from an EMBL/GenBank/DDBJ whole genome shotgun (WGS) entry which is preliminary data.</text>
</comment>
<protein>
    <submittedName>
        <fullName evidence="1">Tellurite resistance TerB family protein</fullName>
    </submittedName>
</protein>
<dbReference type="Proteomes" id="UP001208690">
    <property type="component" value="Unassembled WGS sequence"/>
</dbReference>
<proteinExistence type="predicted"/>
<dbReference type="CDD" id="cd07178">
    <property type="entry name" value="terB_like_YebE"/>
    <property type="match status" value="1"/>
</dbReference>
<dbReference type="SUPFAM" id="SSF158682">
    <property type="entry name" value="TerB-like"/>
    <property type="match status" value="1"/>
</dbReference>
<evidence type="ECO:0000313" key="2">
    <source>
        <dbReference type="Proteomes" id="UP001208690"/>
    </source>
</evidence>
<gene>
    <name evidence="1" type="ORF">MUB52_07545</name>
</gene>
<keyword evidence="2" id="KW-1185">Reference proteome</keyword>
<dbReference type="InterPro" id="IPR029024">
    <property type="entry name" value="TerB-like"/>
</dbReference>
<organism evidence="1 2">
    <name type="scientific">Roseobacter sinensis</name>
    <dbReference type="NCBI Taxonomy" id="2931391"/>
    <lineage>
        <taxon>Bacteria</taxon>
        <taxon>Pseudomonadati</taxon>
        <taxon>Pseudomonadota</taxon>
        <taxon>Alphaproteobacteria</taxon>
        <taxon>Rhodobacterales</taxon>
        <taxon>Roseobacteraceae</taxon>
        <taxon>Roseobacter</taxon>
    </lineage>
</organism>
<dbReference type="Pfam" id="PF04391">
    <property type="entry name" value="DUF533"/>
    <property type="match status" value="1"/>
</dbReference>
<name>A0ABT3BCH1_9RHOB</name>
<evidence type="ECO:0000313" key="1">
    <source>
        <dbReference type="EMBL" id="MCV3271275.1"/>
    </source>
</evidence>
<dbReference type="Gene3D" id="1.10.3680.10">
    <property type="entry name" value="TerB-like"/>
    <property type="match status" value="1"/>
</dbReference>
<reference evidence="1 2" key="1">
    <citation type="submission" date="2022-04" db="EMBL/GenBank/DDBJ databases">
        <title>Roseobacter sp. WL0113 is a bacterium isolated from neritic sediment.</title>
        <authorList>
            <person name="Wang L."/>
            <person name="He W."/>
            <person name="Zhang D.-F."/>
        </authorList>
    </citation>
    <scope>NUCLEOTIDE SEQUENCE [LARGE SCALE GENOMIC DNA]</scope>
    <source>
        <strain evidence="1 2">WL0113</strain>
    </source>
</reference>
<sequence>MSFVKALAAVAVGFAAAKGMDKYKKMGGMAGLQDAMQGAGNSNIADQLGRMADQFGIPGGSAQVKSLFGQMGQATAGATEAGAAGLGGLMASMRGAAEAGSQQSAAMMDAMFGNTPVGDAMEQQAKLMIRAMIQAAKADGEIDEEEQAAIVDRLGDISEEEREFVKAELQAPVDLPSLIQEAGTVGREQIYSTSLAAIRIDNPAEAQYMRQLATGLGLTDEQRDAIHARMGVAAPS</sequence>
<dbReference type="RefSeq" id="WP_263843602.1">
    <property type="nucleotide sequence ID" value="NZ_JALIEB010000004.1"/>
</dbReference>
<dbReference type="InterPro" id="IPR007486">
    <property type="entry name" value="YebE"/>
</dbReference>